<feature type="compositionally biased region" description="Basic and acidic residues" evidence="5">
    <location>
        <begin position="309"/>
        <end position="327"/>
    </location>
</feature>
<reference evidence="7 8" key="1">
    <citation type="submission" date="2016-02" db="EMBL/GenBank/DDBJ databases">
        <authorList>
            <person name="Teng J.L."/>
            <person name="Tang Y."/>
            <person name="Huang Y."/>
            <person name="Guo F."/>
            <person name="Wei W."/>
            <person name="Chen J.H."/>
            <person name="Wong S.Y."/>
            <person name="Lau S.K."/>
            <person name="Woo P.C."/>
        </authorList>
    </citation>
    <scope>NUCLEOTIDE SEQUENCE [LARGE SCALE GENOMIC DNA]</scope>
    <source>
        <strain evidence="7 8">JCM 13375</strain>
    </source>
</reference>
<keyword evidence="3 6" id="KW-1133">Transmembrane helix</keyword>
<dbReference type="PANTHER" id="PTHR30168:SF0">
    <property type="entry name" value="INNER MEMBRANE PROTEIN"/>
    <property type="match status" value="1"/>
</dbReference>
<evidence type="ECO:0008006" key="9">
    <source>
        <dbReference type="Google" id="ProtNLM"/>
    </source>
</evidence>
<gene>
    <name evidence="7" type="ORF">AXK61_08085</name>
</gene>
<evidence type="ECO:0000256" key="4">
    <source>
        <dbReference type="ARBA" id="ARBA00023136"/>
    </source>
</evidence>
<feature type="region of interest" description="Disordered" evidence="5">
    <location>
        <begin position="309"/>
        <end position="333"/>
    </location>
</feature>
<comment type="caution">
    <text evidence="7">The sequence shown here is derived from an EMBL/GenBank/DDBJ whole genome shotgun (WGS) entry which is preliminary data.</text>
</comment>
<evidence type="ECO:0000256" key="1">
    <source>
        <dbReference type="ARBA" id="ARBA00004167"/>
    </source>
</evidence>
<evidence type="ECO:0000256" key="3">
    <source>
        <dbReference type="ARBA" id="ARBA00022989"/>
    </source>
</evidence>
<dbReference type="Pfam" id="PF04228">
    <property type="entry name" value="Zn_peptidase"/>
    <property type="match status" value="1"/>
</dbReference>
<evidence type="ECO:0000313" key="7">
    <source>
        <dbReference type="EMBL" id="KXO90559.1"/>
    </source>
</evidence>
<dbReference type="Proteomes" id="UP000070409">
    <property type="component" value="Unassembled WGS sequence"/>
</dbReference>
<name>A0A137YX77_9ACTN</name>
<keyword evidence="4 6" id="KW-0472">Membrane</keyword>
<keyword evidence="2 6" id="KW-0812">Transmembrane</keyword>
<sequence>MPAPYRGPAGNGAPVGYGRPVGYGAPAWAPVPPVRSGGGPWVAVLVVAIVVLIALLLGVAVLALAGRSTVDTGASPTGAPGGPVTTSEATSTTPAAATRTTSQRGTTGSSVSAGSTPTGTAALQGNPLFANANAGLPTQPCTATGWPSDSAAGKRFFDSVAPCLDRAWQSATEGAGLSYRKPTVLVPSGTKLSSPCGTTDLATENVAAFYCPSNETLYMPPSGLEVDRYGNQPVIYLSVFAHEYGHHVQRVTGILAAEVRLERQYGRTSDRGLEVSRRTELQAQCFSGMLVKSVSDTGGQFTSRDYRTAFEDQERGDQPGSDRDHGTSAHAQGWWNTGYQTNRLARCNTWAASSNDVA</sequence>
<dbReference type="InterPro" id="IPR007343">
    <property type="entry name" value="Uncharacterised_pept_Zn_put"/>
</dbReference>
<evidence type="ECO:0000256" key="5">
    <source>
        <dbReference type="SAM" id="MobiDB-lite"/>
    </source>
</evidence>
<keyword evidence="8" id="KW-1185">Reference proteome</keyword>
<protein>
    <recommendedName>
        <fullName evidence="9">Metalloprotease</fullName>
    </recommendedName>
</protein>
<organism evidence="7 8">
    <name type="scientific">Tsukamurella pseudospumae</name>
    <dbReference type="NCBI Taxonomy" id="239498"/>
    <lineage>
        <taxon>Bacteria</taxon>
        <taxon>Bacillati</taxon>
        <taxon>Actinomycetota</taxon>
        <taxon>Actinomycetes</taxon>
        <taxon>Mycobacteriales</taxon>
        <taxon>Tsukamurellaceae</taxon>
        <taxon>Tsukamurella</taxon>
    </lineage>
</organism>
<accession>A0A137YX77</accession>
<evidence type="ECO:0000256" key="2">
    <source>
        <dbReference type="ARBA" id="ARBA00022692"/>
    </source>
</evidence>
<feature type="transmembrane region" description="Helical" evidence="6">
    <location>
        <begin position="41"/>
        <end position="65"/>
    </location>
</feature>
<dbReference type="PANTHER" id="PTHR30168">
    <property type="entry name" value="PUTATIVE MEMBRANE PROTEIN YPFJ"/>
    <property type="match status" value="1"/>
</dbReference>
<evidence type="ECO:0000313" key="8">
    <source>
        <dbReference type="Proteomes" id="UP000070409"/>
    </source>
</evidence>
<feature type="compositionally biased region" description="Low complexity" evidence="5">
    <location>
        <begin position="70"/>
        <end position="122"/>
    </location>
</feature>
<comment type="subcellular location">
    <subcellularLocation>
        <location evidence="1">Membrane</location>
        <topology evidence="1">Single-pass membrane protein</topology>
    </subcellularLocation>
</comment>
<dbReference type="EMBL" id="LSRE01000048">
    <property type="protein sequence ID" value="KXO90559.1"/>
    <property type="molecule type" value="Genomic_DNA"/>
</dbReference>
<proteinExistence type="predicted"/>
<feature type="region of interest" description="Disordered" evidence="5">
    <location>
        <begin position="70"/>
        <end position="124"/>
    </location>
</feature>
<evidence type="ECO:0000256" key="6">
    <source>
        <dbReference type="SAM" id="Phobius"/>
    </source>
</evidence>